<feature type="domain" description="Anthranilate synthase component I N-terminal" evidence="5">
    <location>
        <begin position="14"/>
        <end position="145"/>
    </location>
</feature>
<evidence type="ECO:0000256" key="2">
    <source>
        <dbReference type="ARBA" id="ARBA00022679"/>
    </source>
</evidence>
<dbReference type="RefSeq" id="WP_132288388.1">
    <property type="nucleotide sequence ID" value="NZ_SMFU01000007.1"/>
</dbReference>
<keyword evidence="7" id="KW-1185">Reference proteome</keyword>
<dbReference type="InterPro" id="IPR006805">
    <property type="entry name" value="Anth_synth_I_N"/>
</dbReference>
<gene>
    <name evidence="6" type="ORF">CLV83_1019</name>
</gene>
<dbReference type="OrthoDB" id="9803598at2"/>
<feature type="domain" description="Chorismate-utilising enzyme C-terminal" evidence="4">
    <location>
        <begin position="197"/>
        <end position="450"/>
    </location>
</feature>
<dbReference type="InterPro" id="IPR015890">
    <property type="entry name" value="Chorismate_C"/>
</dbReference>
<dbReference type="Proteomes" id="UP000294546">
    <property type="component" value="Unassembled WGS sequence"/>
</dbReference>
<dbReference type="Gene3D" id="3.60.120.10">
    <property type="entry name" value="Anthranilate synthase"/>
    <property type="match status" value="1"/>
</dbReference>
<dbReference type="Pfam" id="PF00425">
    <property type="entry name" value="Chorismate_bind"/>
    <property type="match status" value="1"/>
</dbReference>
<comment type="caution">
    <text evidence="6">The sequence shown here is derived from an EMBL/GenBank/DDBJ whole genome shotgun (WGS) entry which is preliminary data.</text>
</comment>
<dbReference type="InterPro" id="IPR005802">
    <property type="entry name" value="ADC_synth_comp_1"/>
</dbReference>
<dbReference type="GO" id="GO:0046820">
    <property type="term" value="F:4-amino-4-deoxychorismate synthase activity"/>
    <property type="evidence" value="ECO:0007669"/>
    <property type="project" value="UniProtKB-EC"/>
</dbReference>
<evidence type="ECO:0000313" key="7">
    <source>
        <dbReference type="Proteomes" id="UP000294546"/>
    </source>
</evidence>
<dbReference type="Pfam" id="PF04715">
    <property type="entry name" value="Anth_synt_I_N"/>
    <property type="match status" value="1"/>
</dbReference>
<evidence type="ECO:0000259" key="4">
    <source>
        <dbReference type="Pfam" id="PF00425"/>
    </source>
</evidence>
<dbReference type="PANTHER" id="PTHR11236">
    <property type="entry name" value="AMINOBENZOATE/ANTHRANILATE SYNTHASE"/>
    <property type="match status" value="1"/>
</dbReference>
<dbReference type="GO" id="GO:0009396">
    <property type="term" value="P:folic acid-containing compound biosynthetic process"/>
    <property type="evidence" value="ECO:0007669"/>
    <property type="project" value="InterPro"/>
</dbReference>
<keyword evidence="2" id="KW-0808">Transferase</keyword>
<dbReference type="NCBIfam" id="TIGR00553">
    <property type="entry name" value="pabB"/>
    <property type="match status" value="1"/>
</dbReference>
<reference evidence="6 7" key="1">
    <citation type="submission" date="2019-03" db="EMBL/GenBank/DDBJ databases">
        <title>Genomic Encyclopedia of Archaeal and Bacterial Type Strains, Phase II (KMG-II): from individual species to whole genera.</title>
        <authorList>
            <person name="Goeker M."/>
        </authorList>
    </citation>
    <scope>NUCLEOTIDE SEQUENCE [LARGE SCALE GENOMIC DNA]</scope>
    <source>
        <strain evidence="6 7">DSM 27697</strain>
    </source>
</reference>
<feature type="region of interest" description="Disordered" evidence="3">
    <location>
        <begin position="272"/>
        <end position="292"/>
    </location>
</feature>
<evidence type="ECO:0000256" key="1">
    <source>
        <dbReference type="ARBA" id="ARBA00013139"/>
    </source>
</evidence>
<dbReference type="PANTHER" id="PTHR11236:SF50">
    <property type="entry name" value="AMINODEOXYCHORISMATE SYNTHASE COMPONENT 1"/>
    <property type="match status" value="1"/>
</dbReference>
<accession>A0A4R1GNR8</accession>
<protein>
    <recommendedName>
        <fullName evidence="1">aminodeoxychorismate synthase</fullName>
        <ecNumber evidence="1">2.6.1.85</ecNumber>
    </recommendedName>
</protein>
<dbReference type="EMBL" id="SMFU01000007">
    <property type="protein sequence ID" value="TCK08923.1"/>
    <property type="molecule type" value="Genomic_DNA"/>
</dbReference>
<dbReference type="InterPro" id="IPR019999">
    <property type="entry name" value="Anth_synth_I-like"/>
</dbReference>
<dbReference type="AlphaFoldDB" id="A0A4R1GNR8"/>
<organism evidence="6 7">
    <name type="scientific">Marinobacterium mangrovicola</name>
    <dbReference type="NCBI Taxonomy" id="1476959"/>
    <lineage>
        <taxon>Bacteria</taxon>
        <taxon>Pseudomonadati</taxon>
        <taxon>Pseudomonadota</taxon>
        <taxon>Gammaproteobacteria</taxon>
        <taxon>Oceanospirillales</taxon>
        <taxon>Oceanospirillaceae</taxon>
        <taxon>Marinobacterium</taxon>
    </lineage>
</organism>
<evidence type="ECO:0000256" key="3">
    <source>
        <dbReference type="SAM" id="MobiDB-lite"/>
    </source>
</evidence>
<evidence type="ECO:0000313" key="6">
    <source>
        <dbReference type="EMBL" id="TCK08923.1"/>
    </source>
</evidence>
<name>A0A4R1GNR8_9GAMM</name>
<dbReference type="SUPFAM" id="SSF56322">
    <property type="entry name" value="ADC synthase"/>
    <property type="match status" value="1"/>
</dbReference>
<dbReference type="InterPro" id="IPR005801">
    <property type="entry name" value="ADC_synthase"/>
</dbReference>
<dbReference type="PRINTS" id="PR00095">
    <property type="entry name" value="ANTSNTHASEI"/>
</dbReference>
<evidence type="ECO:0000259" key="5">
    <source>
        <dbReference type="Pfam" id="PF04715"/>
    </source>
</evidence>
<sequence length="464" mass="51365">MLSIHPLPYPLDAQAVFTRIRDLGDPVLLDSAQPESDLRFGRYDIIAAAPDVLVRYTRGRTEVRRQGLWNSIESDPVDLLKSLNNEIALGDNNGLPFCGGLIGHFSYDLGRAFEALSNPAEDDLELPEMRVGRYLWAIVIDHENRCSQLVCHPRADTRQVDAVHKLLLTEPVSDIQGNAEPAPFRLLSAFESNLPRPKYMAAFNRIQEYILAGDCYQINLTQRFSARCEGDPFHAYRALRKRATTPFSAYMESGSDAILSLSPERFLKVSDDGEVETRPIKGTRPRGSNEADDQAFIEELRQSEKDRSENLMIVDLLRNDLGKVCEAGSISVPELFAIETYPNVHHLVSAVTGQLAEGYTSLDLLKHCFPGGSITGAPKIRAMQIIDELEPHRRGVYCGSIGYISAAGGMDTSICIRTLLVENGRVYCSAGGGIVADSVGDEEYQESFDKVNNLLETLSELGKI</sequence>
<dbReference type="EC" id="2.6.1.85" evidence="1"/>
<dbReference type="GO" id="GO:0000162">
    <property type="term" value="P:L-tryptophan biosynthetic process"/>
    <property type="evidence" value="ECO:0007669"/>
    <property type="project" value="TreeGrafter"/>
</dbReference>
<proteinExistence type="predicted"/>